<dbReference type="PANTHER" id="PTHR45679">
    <property type="entry name" value="ER DEGRADATION-ENHANCING ALPHA-MANNOSIDASE-LIKE PROTEIN 2"/>
    <property type="match status" value="1"/>
</dbReference>
<keyword evidence="7" id="KW-1185">Reference proteome</keyword>
<dbReference type="Gene3D" id="1.50.10.10">
    <property type="match status" value="1"/>
</dbReference>
<evidence type="ECO:0000256" key="5">
    <source>
        <dbReference type="SAM" id="SignalP"/>
    </source>
</evidence>
<keyword evidence="6" id="KW-0378">Hydrolase</keyword>
<evidence type="ECO:0000256" key="2">
    <source>
        <dbReference type="ARBA" id="ARBA00007658"/>
    </source>
</evidence>
<comment type="caution">
    <text evidence="6">The sequence shown here is derived from an EMBL/GenBank/DDBJ whole genome shotgun (WGS) entry which is preliminary data.</text>
</comment>
<dbReference type="GO" id="GO:0004571">
    <property type="term" value="F:mannosyl-oligosaccharide 1,2-alpha-mannosidase activity"/>
    <property type="evidence" value="ECO:0007669"/>
    <property type="project" value="UniProtKB-EC"/>
</dbReference>
<comment type="subcellular location">
    <subcellularLocation>
        <location evidence="1">Endoplasmic reticulum</location>
    </subcellularLocation>
</comment>
<dbReference type="InterPro" id="IPR001382">
    <property type="entry name" value="Glyco_hydro_47"/>
</dbReference>
<keyword evidence="3" id="KW-0256">Endoplasmic reticulum</keyword>
<dbReference type="EC" id="3.2.1.113" evidence="6"/>
<dbReference type="PANTHER" id="PTHR45679:SF5">
    <property type="entry name" value="ER DEGRADATION-ENHANCING ALPHA-MANNOSIDASE-LIKE PROTEIN 1"/>
    <property type="match status" value="1"/>
</dbReference>
<evidence type="ECO:0000256" key="4">
    <source>
        <dbReference type="ARBA" id="ARBA00023180"/>
    </source>
</evidence>
<dbReference type="Pfam" id="PF01532">
    <property type="entry name" value="Glyco_hydro_47"/>
    <property type="match status" value="1"/>
</dbReference>
<accession>A0ABU1N0X2</accession>
<evidence type="ECO:0000313" key="7">
    <source>
        <dbReference type="Proteomes" id="UP001262754"/>
    </source>
</evidence>
<name>A0ABU1N0X2_9CAUL</name>
<dbReference type="InterPro" id="IPR036026">
    <property type="entry name" value="Seven-hairpin_glycosidases"/>
</dbReference>
<gene>
    <name evidence="6" type="ORF">J2800_002820</name>
</gene>
<dbReference type="Proteomes" id="UP001262754">
    <property type="component" value="Unassembled WGS sequence"/>
</dbReference>
<keyword evidence="4" id="KW-0325">Glycoprotein</keyword>
<keyword evidence="6" id="KW-0326">Glycosidase</keyword>
<dbReference type="RefSeq" id="WP_310032422.1">
    <property type="nucleotide sequence ID" value="NZ_JAVDRL010000007.1"/>
</dbReference>
<comment type="similarity">
    <text evidence="2">Belongs to the glycosyl hydrolase 47 family.</text>
</comment>
<evidence type="ECO:0000256" key="1">
    <source>
        <dbReference type="ARBA" id="ARBA00004240"/>
    </source>
</evidence>
<feature type="chain" id="PRO_5047179088" evidence="5">
    <location>
        <begin position="26"/>
        <end position="463"/>
    </location>
</feature>
<dbReference type="EMBL" id="JAVDRL010000007">
    <property type="protein sequence ID" value="MDR6532067.1"/>
    <property type="molecule type" value="Genomic_DNA"/>
</dbReference>
<evidence type="ECO:0000256" key="3">
    <source>
        <dbReference type="ARBA" id="ARBA00022824"/>
    </source>
</evidence>
<organism evidence="6 7">
    <name type="scientific">Caulobacter rhizosphaerae</name>
    <dbReference type="NCBI Taxonomy" id="2010972"/>
    <lineage>
        <taxon>Bacteria</taxon>
        <taxon>Pseudomonadati</taxon>
        <taxon>Pseudomonadota</taxon>
        <taxon>Alphaproteobacteria</taxon>
        <taxon>Caulobacterales</taxon>
        <taxon>Caulobacteraceae</taxon>
        <taxon>Caulobacter</taxon>
    </lineage>
</organism>
<dbReference type="PRINTS" id="PR00747">
    <property type="entry name" value="GLYHDRLASE47"/>
</dbReference>
<dbReference type="InterPro" id="IPR006311">
    <property type="entry name" value="TAT_signal"/>
</dbReference>
<dbReference type="InterPro" id="IPR044674">
    <property type="entry name" value="EDEM1/2/3"/>
</dbReference>
<keyword evidence="5" id="KW-0732">Signal</keyword>
<proteinExistence type="inferred from homology"/>
<evidence type="ECO:0000313" key="6">
    <source>
        <dbReference type="EMBL" id="MDR6532067.1"/>
    </source>
</evidence>
<dbReference type="InterPro" id="IPR012341">
    <property type="entry name" value="6hp_glycosidase-like_sf"/>
</dbReference>
<protein>
    <submittedName>
        <fullName evidence="6">Mannosyl-oligosaccharide alpha-1,2-mannosidase</fullName>
        <ecNumber evidence="6">3.2.1.113</ecNumber>
    </submittedName>
</protein>
<dbReference type="PROSITE" id="PS51318">
    <property type="entry name" value="TAT"/>
    <property type="match status" value="1"/>
</dbReference>
<reference evidence="6 7" key="1">
    <citation type="submission" date="2023-07" db="EMBL/GenBank/DDBJ databases">
        <title>Sorghum-associated microbial communities from plants grown in Nebraska, USA.</title>
        <authorList>
            <person name="Schachtman D."/>
        </authorList>
    </citation>
    <scope>NUCLEOTIDE SEQUENCE [LARGE SCALE GENOMIC DNA]</scope>
    <source>
        <strain evidence="6 7">DS2154</strain>
    </source>
</reference>
<feature type="signal peptide" evidence="5">
    <location>
        <begin position="1"/>
        <end position="25"/>
    </location>
</feature>
<sequence length="463" mass="51820">MTPLRLSRRHALALAASAAAAPALAAETAASEDWKALAADVRAEFQWAWQGYVAKAWGKDEINPVSGTSSSFFVEGHDLGLSLVEALDTLWIMGLDAEFQAGVDWVRQSLDFDVDGDAQVFETNIRLVGGLLSAHLACGDPMLLEKARDLADRLAKAFAASPHGLPWRYVNLRTGAVRDPETNLAEIGTYLSEFGVLSQLTGDRKYFDMAKRAMRHALDRRSKIGLMAANLHATTGQFTSRNASIDVYADSFYEYLWDAWELFGDADCKRWAVECVDAQLAHQAKRYDGRLWFPMVDFETGAVTSTAQSELAAYYAGLLGQVGRKAQGDDYLASFTDLQARFGVIPESIDVTTAQPRRKATGLRPEYPDACLNLWLLDRDERYRRLAAIHYRQMKATSRAAFGYTALKDITTRPMTQGDNCPGYWWSEQMKYYYLLFSDTPRIDYRTLQLSTEANVLRGFRRG</sequence>
<dbReference type="SUPFAM" id="SSF48225">
    <property type="entry name" value="Seven-hairpin glycosidases"/>
    <property type="match status" value="1"/>
</dbReference>